<dbReference type="EMBL" id="CP090032">
    <property type="protein sequence ID" value="UPK92244.1"/>
    <property type="molecule type" value="Genomic_DNA"/>
</dbReference>
<proteinExistence type="predicted"/>
<reference evidence="1" key="1">
    <citation type="submission" date="2021-11" db="EMBL/GenBank/DDBJ databases">
        <title>Fusarium solani-melongenae Genome sequencing and assembly.</title>
        <authorList>
            <person name="Xie S."/>
            <person name="Huang L."/>
            <person name="Zhang X."/>
        </authorList>
    </citation>
    <scope>NUCLEOTIDE SEQUENCE</scope>
    <source>
        <strain evidence="1">CRI 24-3</strain>
    </source>
</reference>
<dbReference type="Proteomes" id="UP000830768">
    <property type="component" value="Chromosome 3"/>
</dbReference>
<evidence type="ECO:0000313" key="2">
    <source>
        <dbReference type="Proteomes" id="UP000830768"/>
    </source>
</evidence>
<gene>
    <name evidence="1" type="ORF">LCI18_003179</name>
</gene>
<accession>A0ACD3YTG3</accession>
<keyword evidence="2" id="KW-1185">Reference proteome</keyword>
<organism evidence="1 2">
    <name type="scientific">Fusarium solani subsp. cucurbitae</name>
    <name type="common">Neocosmosporum cucurbitae</name>
    <dbReference type="NCBI Taxonomy" id="2747967"/>
    <lineage>
        <taxon>Eukaryota</taxon>
        <taxon>Fungi</taxon>
        <taxon>Dikarya</taxon>
        <taxon>Ascomycota</taxon>
        <taxon>Pezizomycotina</taxon>
        <taxon>Sordariomycetes</taxon>
        <taxon>Hypocreomycetidae</taxon>
        <taxon>Hypocreales</taxon>
        <taxon>Nectriaceae</taxon>
        <taxon>Fusarium</taxon>
        <taxon>Fusarium solani species complex</taxon>
    </lineage>
</organism>
<sequence length="370" mass="41983">MENRDDDIPDDILNIRKLAAIRDSYSPGIGAEDRLGSIYDDFEAGNDFACARYDHAYPYLVNQDSLIGDPSGHNFQFFSWSGAVMKDVLDKQIPKLDNNQDAINLCIGGNDVGLRSLLNSCIFQMGVFIKQQAEVAKLIAEMDKDYAWAKDFDWDSRQKEACHRIYVTGYAKFFAEDMTMECDKVTWTTWIYKLANLGQPADYLTRARHSVRSIHFDPFVGKYGGRYCEPGVDEATSERNTRKGLMFYELNSWGPAGTSPWKRETDGGELSGTFYGDMLILAQITRLLGPDAELHHDNGNNRLVSKRELAARADIFDYLVPNGYAHVFHPQIALHEMIASLVVYEIMVDHQVRTGYAVWTPPRDNKDCEP</sequence>
<protein>
    <submittedName>
        <fullName evidence="1">Uncharacterized protein</fullName>
    </submittedName>
</protein>
<name>A0ACD3YTG3_FUSSC</name>
<evidence type="ECO:0000313" key="1">
    <source>
        <dbReference type="EMBL" id="UPK92244.1"/>
    </source>
</evidence>